<accession>A0A2P4YRV4</accession>
<feature type="signal peptide" evidence="5">
    <location>
        <begin position="1"/>
        <end position="21"/>
    </location>
</feature>
<comment type="caution">
    <text evidence="6">The sequence shown here is derived from an EMBL/GenBank/DDBJ whole genome shotgun (WGS) entry which is preliminary data.</text>
</comment>
<sequence>MRLFNMTLMVLAAVLLASGTAVSNADQASVLNVDDVHSSRVLSGEDKSFLRRHPIEHDEEERGGGANMFAALKQERMKRDLAYRLKVFGRWRDYGKSVTDARKHVTNHLADAYDTFLKSKTRSGLEINPGRIHRQD</sequence>
<feature type="chain" id="PRO_5028511372" description="RxLR effector protein" evidence="5">
    <location>
        <begin position="22"/>
        <end position="136"/>
    </location>
</feature>
<name>A0A2P4YRV4_9STRA</name>
<dbReference type="Pfam" id="PF16810">
    <property type="entry name" value="RXLR"/>
    <property type="match status" value="1"/>
</dbReference>
<dbReference type="EMBL" id="NCKW01000417">
    <property type="protein sequence ID" value="POM80524.1"/>
    <property type="molecule type" value="Genomic_DNA"/>
</dbReference>
<comment type="domain">
    <text evidence="5">The RxLR-dEER motif acts to carry the protein into the host cell cytoplasm through binding to cell surface phosphatidylinositol-3-phosphate.</text>
</comment>
<dbReference type="GO" id="GO:0005576">
    <property type="term" value="C:extracellular region"/>
    <property type="evidence" value="ECO:0007669"/>
    <property type="project" value="UniProtKB-SubCell"/>
</dbReference>
<evidence type="ECO:0000256" key="2">
    <source>
        <dbReference type="ARBA" id="ARBA00010400"/>
    </source>
</evidence>
<comment type="function">
    <text evidence="5">Effector that suppresses plant defense responses during pathogen infection.</text>
</comment>
<keyword evidence="3 5" id="KW-0964">Secreted</keyword>
<dbReference type="AlphaFoldDB" id="A0A2P4YRV4"/>
<reference evidence="6 7" key="1">
    <citation type="journal article" date="2017" name="Genome Biol. Evol.">
        <title>Phytophthora megakarya and P. palmivora, closely related causal agents of cacao black pod rot, underwent increases in genome sizes and gene numbers by different mechanisms.</title>
        <authorList>
            <person name="Ali S.S."/>
            <person name="Shao J."/>
            <person name="Lary D.J."/>
            <person name="Kronmiller B."/>
            <person name="Shen D."/>
            <person name="Strem M.D."/>
            <person name="Amoako-Attah I."/>
            <person name="Akrofi A.Y."/>
            <person name="Begoude B.A."/>
            <person name="Ten Hoopen G.M."/>
            <person name="Coulibaly K."/>
            <person name="Kebe B.I."/>
            <person name="Melnick R.L."/>
            <person name="Guiltinan M.J."/>
            <person name="Tyler B.M."/>
            <person name="Meinhardt L.W."/>
            <person name="Bailey B.A."/>
        </authorList>
    </citation>
    <scope>NUCLEOTIDE SEQUENCE [LARGE SCALE GENOMIC DNA]</scope>
    <source>
        <strain evidence="7">sbr112.9</strain>
    </source>
</reference>
<dbReference type="Proteomes" id="UP000237271">
    <property type="component" value="Unassembled WGS sequence"/>
</dbReference>
<comment type="similarity">
    <text evidence="2 5">Belongs to the RxLR effector family.</text>
</comment>
<keyword evidence="7" id="KW-1185">Reference proteome</keyword>
<dbReference type="InterPro" id="IPR031825">
    <property type="entry name" value="RXLR"/>
</dbReference>
<keyword evidence="4 5" id="KW-0732">Signal</keyword>
<evidence type="ECO:0000256" key="1">
    <source>
        <dbReference type="ARBA" id="ARBA00004613"/>
    </source>
</evidence>
<organism evidence="6 7">
    <name type="scientific">Phytophthora palmivora</name>
    <dbReference type="NCBI Taxonomy" id="4796"/>
    <lineage>
        <taxon>Eukaryota</taxon>
        <taxon>Sar</taxon>
        <taxon>Stramenopiles</taxon>
        <taxon>Oomycota</taxon>
        <taxon>Peronosporomycetes</taxon>
        <taxon>Peronosporales</taxon>
        <taxon>Peronosporaceae</taxon>
        <taxon>Phytophthora</taxon>
    </lineage>
</organism>
<protein>
    <recommendedName>
        <fullName evidence="5">RxLR effector protein</fullName>
    </recommendedName>
</protein>
<evidence type="ECO:0000313" key="7">
    <source>
        <dbReference type="Proteomes" id="UP000237271"/>
    </source>
</evidence>
<evidence type="ECO:0000313" key="6">
    <source>
        <dbReference type="EMBL" id="POM80524.1"/>
    </source>
</evidence>
<dbReference type="OrthoDB" id="125806at2759"/>
<evidence type="ECO:0000256" key="3">
    <source>
        <dbReference type="ARBA" id="ARBA00022525"/>
    </source>
</evidence>
<evidence type="ECO:0000256" key="4">
    <source>
        <dbReference type="ARBA" id="ARBA00022729"/>
    </source>
</evidence>
<comment type="subcellular location">
    <subcellularLocation>
        <location evidence="1 5">Secreted</location>
    </subcellularLocation>
</comment>
<evidence type="ECO:0000256" key="5">
    <source>
        <dbReference type="RuleBase" id="RU367124"/>
    </source>
</evidence>
<gene>
    <name evidence="6" type="ORF">PHPALM_1634</name>
</gene>
<proteinExistence type="inferred from homology"/>